<dbReference type="Proteomes" id="UP001141552">
    <property type="component" value="Unassembled WGS sequence"/>
</dbReference>
<dbReference type="AlphaFoldDB" id="A0A9Q0GHL8"/>
<evidence type="ECO:0000313" key="3">
    <source>
        <dbReference type="EMBL" id="KAJ4850444.1"/>
    </source>
</evidence>
<keyword evidence="4" id="KW-1185">Reference proteome</keyword>
<reference evidence="3" key="2">
    <citation type="journal article" date="2023" name="Plants (Basel)">
        <title>Annotation of the Turnera subulata (Passifloraceae) Draft Genome Reveals the S-Locus Evolved after the Divergence of Turneroideae from Passifloroideae in a Stepwise Manner.</title>
        <authorList>
            <person name="Henning P.M."/>
            <person name="Roalson E.H."/>
            <person name="Mir W."/>
            <person name="McCubbin A.G."/>
            <person name="Shore J.S."/>
        </authorList>
    </citation>
    <scope>NUCLEOTIDE SEQUENCE</scope>
    <source>
        <strain evidence="3">F60SS</strain>
    </source>
</reference>
<dbReference type="PANTHER" id="PTHR44259:SF15">
    <property type="entry name" value="F-BOX PROTEIN KIB2-RELATED"/>
    <property type="match status" value="1"/>
</dbReference>
<reference evidence="3" key="1">
    <citation type="submission" date="2022-02" db="EMBL/GenBank/DDBJ databases">
        <authorList>
            <person name="Henning P.M."/>
            <person name="McCubbin A.G."/>
            <person name="Shore J.S."/>
        </authorList>
    </citation>
    <scope>NUCLEOTIDE SEQUENCE</scope>
    <source>
        <strain evidence="3">F60SS</strain>
        <tissue evidence="3">Leaves</tissue>
    </source>
</reference>
<feature type="region of interest" description="Disordered" evidence="1">
    <location>
        <begin position="1"/>
        <end position="35"/>
    </location>
</feature>
<feature type="domain" description="KIB1-4 beta-propeller" evidence="2">
    <location>
        <begin position="86"/>
        <end position="370"/>
    </location>
</feature>
<protein>
    <recommendedName>
        <fullName evidence="2">KIB1-4 beta-propeller domain-containing protein</fullName>
    </recommendedName>
</protein>
<proteinExistence type="predicted"/>
<sequence>MPMKRTGPGSCSISKRRKLRGPSIKAPAVLDSKGNTPTTPPCLILLPGEREGHEQSPTGCVLNLKDDAVHDLTNMGSVIGGDYSWVCVGSSHGWLMLFYGDKAEGHMFLLNPSFLTPNLSPPLFYFPRIPGTTIKAILLSDPSLDEEFGAVAIYKHNTRLRRHPSHTKLAFYKHGDVRWSDLGVAKGSIYCDIMSHNNLLYALRDCGSIEVWDLHGSDQPKKIVDTKPLAADKMIQTYQDTKDLYSNQLYLVESSGEILLVERYRGYCVDPEGRAVTERDLLPDDDTQPLVYPYRTLFFHVYKLDSDGERWVEVHELKHKALFVGGNHSMSLSTKDFPECKSNAIYFTDDNWDQMDEDFLYGGHDFGVFDLKRRTKKPLDGLKCDKMVPPPFWVVPNIR</sequence>
<evidence type="ECO:0000313" key="4">
    <source>
        <dbReference type="Proteomes" id="UP001141552"/>
    </source>
</evidence>
<comment type="caution">
    <text evidence="3">The sequence shown here is derived from an EMBL/GenBank/DDBJ whole genome shotgun (WGS) entry which is preliminary data.</text>
</comment>
<dbReference type="Pfam" id="PF03478">
    <property type="entry name" value="Beta-prop_KIB1-4"/>
    <property type="match status" value="1"/>
</dbReference>
<organism evidence="3 4">
    <name type="scientific">Turnera subulata</name>
    <dbReference type="NCBI Taxonomy" id="218843"/>
    <lineage>
        <taxon>Eukaryota</taxon>
        <taxon>Viridiplantae</taxon>
        <taxon>Streptophyta</taxon>
        <taxon>Embryophyta</taxon>
        <taxon>Tracheophyta</taxon>
        <taxon>Spermatophyta</taxon>
        <taxon>Magnoliopsida</taxon>
        <taxon>eudicotyledons</taxon>
        <taxon>Gunneridae</taxon>
        <taxon>Pentapetalae</taxon>
        <taxon>rosids</taxon>
        <taxon>fabids</taxon>
        <taxon>Malpighiales</taxon>
        <taxon>Passifloraceae</taxon>
        <taxon>Turnera</taxon>
    </lineage>
</organism>
<evidence type="ECO:0000256" key="1">
    <source>
        <dbReference type="SAM" id="MobiDB-lite"/>
    </source>
</evidence>
<evidence type="ECO:0000259" key="2">
    <source>
        <dbReference type="Pfam" id="PF03478"/>
    </source>
</evidence>
<dbReference type="InterPro" id="IPR005174">
    <property type="entry name" value="KIB1-4_b-propeller"/>
</dbReference>
<name>A0A9Q0GHL8_9ROSI</name>
<gene>
    <name evidence="3" type="ORF">Tsubulata_048542</name>
</gene>
<accession>A0A9Q0GHL8</accession>
<dbReference type="OrthoDB" id="816910at2759"/>
<dbReference type="InterPro" id="IPR050942">
    <property type="entry name" value="F-box_BR-signaling"/>
</dbReference>
<dbReference type="PANTHER" id="PTHR44259">
    <property type="entry name" value="OS07G0183000 PROTEIN-RELATED"/>
    <property type="match status" value="1"/>
</dbReference>
<dbReference type="EMBL" id="JAKUCV010000326">
    <property type="protein sequence ID" value="KAJ4850444.1"/>
    <property type="molecule type" value="Genomic_DNA"/>
</dbReference>